<evidence type="ECO:0008006" key="4">
    <source>
        <dbReference type="Google" id="ProtNLM"/>
    </source>
</evidence>
<protein>
    <recommendedName>
        <fullName evidence="4">PEP-CTERM protein-sorting domain-containing protein</fullName>
    </recommendedName>
</protein>
<accession>A0A5C5VEV4</accession>
<feature type="signal peptide" evidence="1">
    <location>
        <begin position="1"/>
        <end position="30"/>
    </location>
</feature>
<dbReference type="OrthoDB" id="279349at2"/>
<feature type="chain" id="PRO_5023012073" description="PEP-CTERM protein-sorting domain-containing protein" evidence="1">
    <location>
        <begin position="31"/>
        <end position="499"/>
    </location>
</feature>
<reference evidence="2 3" key="1">
    <citation type="submission" date="2019-02" db="EMBL/GenBank/DDBJ databases">
        <title>Deep-cultivation of Planctomycetes and their phenomic and genomic characterization uncovers novel biology.</title>
        <authorList>
            <person name="Wiegand S."/>
            <person name="Jogler M."/>
            <person name="Boedeker C."/>
            <person name="Pinto D."/>
            <person name="Vollmers J."/>
            <person name="Rivas-Marin E."/>
            <person name="Kohn T."/>
            <person name="Peeters S.H."/>
            <person name="Heuer A."/>
            <person name="Rast P."/>
            <person name="Oberbeckmann S."/>
            <person name="Bunk B."/>
            <person name="Jeske O."/>
            <person name="Meyerdierks A."/>
            <person name="Storesund J.E."/>
            <person name="Kallscheuer N."/>
            <person name="Luecker S."/>
            <person name="Lage O.M."/>
            <person name="Pohl T."/>
            <person name="Merkel B.J."/>
            <person name="Hornburger P."/>
            <person name="Mueller R.-W."/>
            <person name="Bruemmer F."/>
            <person name="Labrenz M."/>
            <person name="Spormann A.M."/>
            <person name="Op Den Camp H."/>
            <person name="Overmann J."/>
            <person name="Amann R."/>
            <person name="Jetten M.S.M."/>
            <person name="Mascher T."/>
            <person name="Medema M.H."/>
            <person name="Devos D.P."/>
            <person name="Kaster A.-K."/>
            <person name="Ovreas L."/>
            <person name="Rohde M."/>
            <person name="Galperin M.Y."/>
            <person name="Jogler C."/>
        </authorList>
    </citation>
    <scope>NUCLEOTIDE SEQUENCE [LARGE SCALE GENOMIC DNA]</scope>
    <source>
        <strain evidence="2 3">KOR34</strain>
    </source>
</reference>
<proteinExistence type="predicted"/>
<sequence precursor="true">MNDAPLGLRIASLTPAALLAAAIWCGHSPAATIYSNGAVNLISTASPDVEAQDGPGATSTILNVVSGADIAAAPSGDPNEGRSIGLTGSSVLLFSGGSAAGDIQAADNSVAFIVGSASVGGNIEATGAAEVQISSSANIGGNLLISGAATATMFGGVIDDLEAGDDAVVTFSSTARVDDDAFFTGSSRLVASGGRFDDELQFFDNTSAHFTGGEVNDDLVVAGSAQVVIDYFQVDDTIEASDSSHTTINGGLISNVEAAGNSVVEINGGVFAPEGGAIGSFGGRVTATGGVFGVAGSTDAIEIPAVAGGAVRISGVEVAGAGDGMAPPAVIANSLNGSVELNSMRLGDLSVNTITGASTTLRDLVAGAVAVELQAGTGEIDITSADSLSVTADLGSRLDIKGGDFGASDLRVLGGSSVRIFGSDFLVNGIVPVGSSQFPYVVPFGSGSISGTLADGSAFSTTFARAFGGNTEIVLIPEPASATLVLLAAASALMRRRGC</sequence>
<dbReference type="EMBL" id="SIHJ01000001">
    <property type="protein sequence ID" value="TWT36457.1"/>
    <property type="molecule type" value="Genomic_DNA"/>
</dbReference>
<evidence type="ECO:0000313" key="2">
    <source>
        <dbReference type="EMBL" id="TWT36457.1"/>
    </source>
</evidence>
<dbReference type="Proteomes" id="UP000316714">
    <property type="component" value="Unassembled WGS sequence"/>
</dbReference>
<evidence type="ECO:0000313" key="3">
    <source>
        <dbReference type="Proteomes" id="UP000316714"/>
    </source>
</evidence>
<evidence type="ECO:0000256" key="1">
    <source>
        <dbReference type="SAM" id="SignalP"/>
    </source>
</evidence>
<organism evidence="2 3">
    <name type="scientific">Posidoniimonas corsicana</name>
    <dbReference type="NCBI Taxonomy" id="1938618"/>
    <lineage>
        <taxon>Bacteria</taxon>
        <taxon>Pseudomonadati</taxon>
        <taxon>Planctomycetota</taxon>
        <taxon>Planctomycetia</taxon>
        <taxon>Pirellulales</taxon>
        <taxon>Lacipirellulaceae</taxon>
        <taxon>Posidoniimonas</taxon>
    </lineage>
</organism>
<keyword evidence="3" id="KW-1185">Reference proteome</keyword>
<gene>
    <name evidence="2" type="ORF">KOR34_13630</name>
</gene>
<keyword evidence="1" id="KW-0732">Signal</keyword>
<comment type="caution">
    <text evidence="2">The sequence shown here is derived from an EMBL/GenBank/DDBJ whole genome shotgun (WGS) entry which is preliminary data.</text>
</comment>
<dbReference type="AlphaFoldDB" id="A0A5C5VEV4"/>
<name>A0A5C5VEV4_9BACT</name>